<evidence type="ECO:0000256" key="3">
    <source>
        <dbReference type="ARBA" id="ARBA00022840"/>
    </source>
</evidence>
<dbReference type="PANTHER" id="PTHR23407:SF1">
    <property type="entry name" value="5-FORMYLTETRAHYDROFOLATE CYCLO-LIGASE"/>
    <property type="match status" value="1"/>
</dbReference>
<dbReference type="Gene3D" id="3.40.50.10420">
    <property type="entry name" value="NagB/RpiA/CoA transferase-like"/>
    <property type="match status" value="1"/>
</dbReference>
<dbReference type="PANTHER" id="PTHR23407">
    <property type="entry name" value="ATPASE INHIBITOR/5-FORMYLTETRAHYDROFOLATE CYCLO-LIGASE"/>
    <property type="match status" value="1"/>
</dbReference>
<accession>A0A0E9MP38</accession>
<comment type="similarity">
    <text evidence="1 5">Belongs to the 5-formyltetrahydrofolate cyclo-ligase family.</text>
</comment>
<dbReference type="STRING" id="1219043.SCH01S_29_00120"/>
<organism evidence="6 7">
    <name type="scientific">Sphingomonas changbaiensis NBRC 104936</name>
    <dbReference type="NCBI Taxonomy" id="1219043"/>
    <lineage>
        <taxon>Bacteria</taxon>
        <taxon>Pseudomonadati</taxon>
        <taxon>Pseudomonadota</taxon>
        <taxon>Alphaproteobacteria</taxon>
        <taxon>Sphingomonadales</taxon>
        <taxon>Sphingomonadaceae</taxon>
        <taxon>Sphingomonas</taxon>
    </lineage>
</organism>
<feature type="binding site" evidence="4">
    <location>
        <position position="60"/>
    </location>
    <ligand>
        <name>substrate</name>
    </ligand>
</feature>
<evidence type="ECO:0000256" key="2">
    <source>
        <dbReference type="ARBA" id="ARBA00022741"/>
    </source>
</evidence>
<dbReference type="InterPro" id="IPR037171">
    <property type="entry name" value="NagB/RpiA_transferase-like"/>
</dbReference>
<dbReference type="EMBL" id="BBWU01000029">
    <property type="protein sequence ID" value="GAO39324.1"/>
    <property type="molecule type" value="Genomic_DNA"/>
</dbReference>
<keyword evidence="2 4" id="KW-0547">Nucleotide-binding</keyword>
<dbReference type="GO" id="GO:0009396">
    <property type="term" value="P:folic acid-containing compound biosynthetic process"/>
    <property type="evidence" value="ECO:0007669"/>
    <property type="project" value="TreeGrafter"/>
</dbReference>
<feature type="binding site" evidence="4">
    <location>
        <begin position="136"/>
        <end position="144"/>
    </location>
    <ligand>
        <name>ATP</name>
        <dbReference type="ChEBI" id="CHEBI:30616"/>
    </ligand>
</feature>
<dbReference type="Proteomes" id="UP000033202">
    <property type="component" value="Unassembled WGS sequence"/>
</dbReference>
<comment type="catalytic activity">
    <reaction evidence="5">
        <text>(6S)-5-formyl-5,6,7,8-tetrahydrofolate + ATP = (6R)-5,10-methenyltetrahydrofolate + ADP + phosphate</text>
        <dbReference type="Rhea" id="RHEA:10488"/>
        <dbReference type="ChEBI" id="CHEBI:30616"/>
        <dbReference type="ChEBI" id="CHEBI:43474"/>
        <dbReference type="ChEBI" id="CHEBI:57455"/>
        <dbReference type="ChEBI" id="CHEBI:57457"/>
        <dbReference type="ChEBI" id="CHEBI:456216"/>
        <dbReference type="EC" id="6.3.3.2"/>
    </reaction>
</comment>
<dbReference type="AlphaFoldDB" id="A0A0E9MP38"/>
<dbReference type="GO" id="GO:0035999">
    <property type="term" value="P:tetrahydrofolate interconversion"/>
    <property type="evidence" value="ECO:0007669"/>
    <property type="project" value="TreeGrafter"/>
</dbReference>
<dbReference type="GO" id="GO:0046872">
    <property type="term" value="F:metal ion binding"/>
    <property type="evidence" value="ECO:0007669"/>
    <property type="project" value="UniProtKB-KW"/>
</dbReference>
<dbReference type="NCBIfam" id="TIGR02727">
    <property type="entry name" value="MTHFS_bact"/>
    <property type="match status" value="1"/>
</dbReference>
<dbReference type="Pfam" id="PF01812">
    <property type="entry name" value="5-FTHF_cyc-lig"/>
    <property type="match status" value="1"/>
</dbReference>
<dbReference type="GO" id="GO:0005524">
    <property type="term" value="F:ATP binding"/>
    <property type="evidence" value="ECO:0007669"/>
    <property type="project" value="UniProtKB-KW"/>
</dbReference>
<dbReference type="PIRSF" id="PIRSF006806">
    <property type="entry name" value="FTHF_cligase"/>
    <property type="match status" value="1"/>
</dbReference>
<reference evidence="6 7" key="1">
    <citation type="submission" date="2015-04" db="EMBL/GenBank/DDBJ databases">
        <title>Whole genome shotgun sequence of Sphingomonas changbaiensis NBRC 104936.</title>
        <authorList>
            <person name="Katano-Makiyama Y."/>
            <person name="Hosoyama A."/>
            <person name="Hashimoto M."/>
            <person name="Noguchi M."/>
            <person name="Tsuchikane K."/>
            <person name="Ohji S."/>
            <person name="Yamazoe A."/>
            <person name="Ichikawa N."/>
            <person name="Kimura A."/>
            <person name="Fujita N."/>
        </authorList>
    </citation>
    <scope>NUCLEOTIDE SEQUENCE [LARGE SCALE GENOMIC DNA]</scope>
    <source>
        <strain evidence="6 7">NBRC 104936</strain>
    </source>
</reference>
<evidence type="ECO:0000256" key="5">
    <source>
        <dbReference type="RuleBase" id="RU361279"/>
    </source>
</evidence>
<feature type="binding site" evidence="4">
    <location>
        <begin position="7"/>
        <end position="11"/>
    </location>
    <ligand>
        <name>ATP</name>
        <dbReference type="ChEBI" id="CHEBI:30616"/>
    </ligand>
</feature>
<evidence type="ECO:0000313" key="6">
    <source>
        <dbReference type="EMBL" id="GAO39324.1"/>
    </source>
</evidence>
<keyword evidence="3 4" id="KW-0067">ATP-binding</keyword>
<comment type="cofactor">
    <cofactor evidence="5">
        <name>Mg(2+)</name>
        <dbReference type="ChEBI" id="CHEBI:18420"/>
    </cofactor>
</comment>
<proteinExistence type="inferred from homology"/>
<keyword evidence="7" id="KW-1185">Reference proteome</keyword>
<dbReference type="GO" id="GO:0030272">
    <property type="term" value="F:5-formyltetrahydrofolate cyclo-ligase activity"/>
    <property type="evidence" value="ECO:0007669"/>
    <property type="project" value="UniProtKB-EC"/>
</dbReference>
<dbReference type="SUPFAM" id="SSF100950">
    <property type="entry name" value="NagB/RpiA/CoA transferase-like"/>
    <property type="match status" value="1"/>
</dbReference>
<evidence type="ECO:0000256" key="1">
    <source>
        <dbReference type="ARBA" id="ARBA00010638"/>
    </source>
</evidence>
<dbReference type="RefSeq" id="WP_046348157.1">
    <property type="nucleotide sequence ID" value="NZ_BBWU01000029.1"/>
</dbReference>
<dbReference type="EC" id="6.3.3.2" evidence="5"/>
<keyword evidence="6" id="KW-0436">Ligase</keyword>
<dbReference type="InterPro" id="IPR024185">
    <property type="entry name" value="FTHF_cligase-like_sf"/>
</dbReference>
<evidence type="ECO:0000256" key="4">
    <source>
        <dbReference type="PIRSR" id="PIRSR006806-1"/>
    </source>
</evidence>
<keyword evidence="5" id="KW-0460">Magnesium</keyword>
<sequence length="189" mass="20788">MDSTDTKAQLRTELRARRDAMVAGLDSAARLFAFHAAPTPLKELIDRAQCVAGYRSAGSEADPGALLAHAAKAGKTIALPYVERRSVPMRFLAWAPGDPLIPGQWGLEQPDIATAPEVAPDLFLAPLLGFDRRLHRLGQGAAYYDRAFARYPDAIRVGIAWHVQEVAMVPDDPWDVPLHAVLTEREWIQ</sequence>
<name>A0A0E9MP38_9SPHN</name>
<evidence type="ECO:0000313" key="7">
    <source>
        <dbReference type="Proteomes" id="UP000033202"/>
    </source>
</evidence>
<dbReference type="InterPro" id="IPR002698">
    <property type="entry name" value="FTHF_cligase"/>
</dbReference>
<keyword evidence="5" id="KW-0479">Metal-binding</keyword>
<gene>
    <name evidence="6" type="ORF">SCH01S_29_00120</name>
</gene>
<protein>
    <recommendedName>
        <fullName evidence="5">5-formyltetrahydrofolate cyclo-ligase</fullName>
        <ecNumber evidence="5">6.3.3.2</ecNumber>
    </recommendedName>
</protein>
<comment type="caution">
    <text evidence="6">The sequence shown here is derived from an EMBL/GenBank/DDBJ whole genome shotgun (WGS) entry which is preliminary data.</text>
</comment>
<dbReference type="OrthoDB" id="9801938at2"/>